<organism evidence="1 2">
    <name type="scientific">Ruegeria conchae</name>
    <dbReference type="NCBI Taxonomy" id="981384"/>
    <lineage>
        <taxon>Bacteria</taxon>
        <taxon>Pseudomonadati</taxon>
        <taxon>Pseudomonadota</taxon>
        <taxon>Alphaproteobacteria</taxon>
        <taxon>Rhodobacterales</taxon>
        <taxon>Roseobacteraceae</taxon>
        <taxon>Ruegeria</taxon>
    </lineage>
</organism>
<sequence length="119" mass="12615">MAQTDLYTARGDLVGRLSAPEIGPQIVVLRDGEDYDITSRDISTIQCLFELPVPAVYVATISGNASANLANLGAVGLSANSRLTKSHFPALIDLHSIKAAADTFARSKPGCNFPKDVIE</sequence>
<dbReference type="OrthoDB" id="9779415at2"/>
<name>A0A497ZJD1_9RHOB</name>
<evidence type="ECO:0000313" key="1">
    <source>
        <dbReference type="EMBL" id="RLK07388.1"/>
    </source>
</evidence>
<protein>
    <submittedName>
        <fullName evidence="1">Uncharacterized protein</fullName>
    </submittedName>
</protein>
<accession>A0A497ZJD1</accession>
<proteinExistence type="predicted"/>
<evidence type="ECO:0000313" key="2">
    <source>
        <dbReference type="Proteomes" id="UP000271700"/>
    </source>
</evidence>
<comment type="caution">
    <text evidence="1">The sequence shown here is derived from an EMBL/GenBank/DDBJ whole genome shotgun (WGS) entry which is preliminary data.</text>
</comment>
<dbReference type="EMBL" id="RCCT01000003">
    <property type="protein sequence ID" value="RLK07388.1"/>
    <property type="molecule type" value="Genomic_DNA"/>
</dbReference>
<gene>
    <name evidence="1" type="ORF">CLV75_2511</name>
</gene>
<reference evidence="1 2" key="1">
    <citation type="submission" date="2018-10" db="EMBL/GenBank/DDBJ databases">
        <title>Genomic Encyclopedia of Archaeal and Bacterial Type Strains, Phase II (KMG-II): from individual species to whole genera.</title>
        <authorList>
            <person name="Goeker M."/>
        </authorList>
    </citation>
    <scope>NUCLEOTIDE SEQUENCE [LARGE SCALE GENOMIC DNA]</scope>
    <source>
        <strain evidence="1 2">DSM 29317</strain>
    </source>
</reference>
<dbReference type="RefSeq" id="WP_010441244.1">
    <property type="nucleotide sequence ID" value="NZ_AEYW01000012.1"/>
</dbReference>
<dbReference type="STRING" id="981384.GCA_000192475_02108"/>
<dbReference type="AlphaFoldDB" id="A0A497ZJD1"/>
<keyword evidence="2" id="KW-1185">Reference proteome</keyword>
<dbReference type="Proteomes" id="UP000271700">
    <property type="component" value="Unassembled WGS sequence"/>
</dbReference>